<feature type="transmembrane region" description="Helical" evidence="1">
    <location>
        <begin position="372"/>
        <end position="394"/>
    </location>
</feature>
<gene>
    <name evidence="3" type="ORF">GCM10011609_14410</name>
</gene>
<proteinExistence type="predicted"/>
<feature type="transmembrane region" description="Helical" evidence="1">
    <location>
        <begin position="400"/>
        <end position="421"/>
    </location>
</feature>
<dbReference type="SUPFAM" id="SSF52200">
    <property type="entry name" value="Toll/Interleukin receptor TIR domain"/>
    <property type="match status" value="1"/>
</dbReference>
<evidence type="ECO:0000256" key="1">
    <source>
        <dbReference type="SAM" id="Phobius"/>
    </source>
</evidence>
<keyword evidence="1" id="KW-1133">Transmembrane helix</keyword>
<dbReference type="InterPro" id="IPR000157">
    <property type="entry name" value="TIR_dom"/>
</dbReference>
<organism evidence="3 4">
    <name type="scientific">Lentzea pudingi</name>
    <dbReference type="NCBI Taxonomy" id="1789439"/>
    <lineage>
        <taxon>Bacteria</taxon>
        <taxon>Bacillati</taxon>
        <taxon>Actinomycetota</taxon>
        <taxon>Actinomycetes</taxon>
        <taxon>Pseudonocardiales</taxon>
        <taxon>Pseudonocardiaceae</taxon>
        <taxon>Lentzea</taxon>
    </lineage>
</organism>
<accession>A0ABQ2HGN2</accession>
<feature type="transmembrane region" description="Helical" evidence="1">
    <location>
        <begin position="248"/>
        <end position="269"/>
    </location>
</feature>
<dbReference type="Gene3D" id="3.40.50.10140">
    <property type="entry name" value="Toll/interleukin-1 receptor homology (TIR) domain"/>
    <property type="match status" value="1"/>
</dbReference>
<protein>
    <recommendedName>
        <fullName evidence="2">TIR domain-containing protein</fullName>
    </recommendedName>
</protein>
<keyword evidence="1" id="KW-0472">Membrane</keyword>
<keyword evidence="1" id="KW-0812">Transmembrane</keyword>
<sequence length="444" mass="49003">MHSCVMSRTTNIPLRSLDMGGTFLNYRRHDERIAFVRTLYARLVSRFGSNAVFLDSATIGHGRRYPNQLRRHLDRSDVVVVVVHAGWAKELRTDGADWVHNEIRWALAAGKTIIPLLLDGAKMPRAHELPRTIREFANFQAHRTIDDPEHVRLCEKIAGEPQRRAVIGQTPARPWAGPLAALLGAAAFAAPVLALPASTRDTAAVVSIAAAALLVVVLFSVGVVSLGRKQINSAERLAQDLDPTTYNLLVAAPGGILLAGFTVAIVFSSPVEPRLRPLLVLIAGGATMYAIFLVLGQYKTERFRENHWPVRLEEPVKPAPVRRELERLLRKQAAGADEERIRWHVTHLENAADVLSRDASRSRWSWLTADHALPLLLGTAWAAAAVGLMTSAALPAMRLWVPAIVLAAIALTIGLTVEAAYRRQVWVRRHVADEVHAQIQRLHD</sequence>
<feature type="domain" description="TIR" evidence="2">
    <location>
        <begin position="18"/>
        <end position="165"/>
    </location>
</feature>
<dbReference type="Proteomes" id="UP000597656">
    <property type="component" value="Unassembled WGS sequence"/>
</dbReference>
<feature type="transmembrane region" description="Helical" evidence="1">
    <location>
        <begin position="275"/>
        <end position="295"/>
    </location>
</feature>
<dbReference type="InterPro" id="IPR035897">
    <property type="entry name" value="Toll_tir_struct_dom_sf"/>
</dbReference>
<keyword evidence="4" id="KW-1185">Reference proteome</keyword>
<feature type="transmembrane region" description="Helical" evidence="1">
    <location>
        <begin position="203"/>
        <end position="227"/>
    </location>
</feature>
<reference evidence="4" key="1">
    <citation type="journal article" date="2019" name="Int. J. Syst. Evol. Microbiol.">
        <title>The Global Catalogue of Microorganisms (GCM) 10K type strain sequencing project: providing services to taxonomists for standard genome sequencing and annotation.</title>
        <authorList>
            <consortium name="The Broad Institute Genomics Platform"/>
            <consortium name="The Broad Institute Genome Sequencing Center for Infectious Disease"/>
            <person name="Wu L."/>
            <person name="Ma J."/>
        </authorList>
    </citation>
    <scope>NUCLEOTIDE SEQUENCE [LARGE SCALE GENOMIC DNA]</scope>
    <source>
        <strain evidence="4">CGMCC 4.7319</strain>
    </source>
</reference>
<name>A0ABQ2HGN2_9PSEU</name>
<dbReference type="Pfam" id="PF13676">
    <property type="entry name" value="TIR_2"/>
    <property type="match status" value="1"/>
</dbReference>
<evidence type="ECO:0000259" key="2">
    <source>
        <dbReference type="PROSITE" id="PS50104"/>
    </source>
</evidence>
<comment type="caution">
    <text evidence="3">The sequence shown here is derived from an EMBL/GenBank/DDBJ whole genome shotgun (WGS) entry which is preliminary data.</text>
</comment>
<feature type="transmembrane region" description="Helical" evidence="1">
    <location>
        <begin position="179"/>
        <end position="197"/>
    </location>
</feature>
<evidence type="ECO:0000313" key="3">
    <source>
        <dbReference type="EMBL" id="GGM79740.1"/>
    </source>
</evidence>
<evidence type="ECO:0000313" key="4">
    <source>
        <dbReference type="Proteomes" id="UP000597656"/>
    </source>
</evidence>
<dbReference type="PROSITE" id="PS50104">
    <property type="entry name" value="TIR"/>
    <property type="match status" value="1"/>
</dbReference>
<dbReference type="EMBL" id="BMNC01000002">
    <property type="protein sequence ID" value="GGM79740.1"/>
    <property type="molecule type" value="Genomic_DNA"/>
</dbReference>